<dbReference type="PANTHER" id="PTHR43283:SF3">
    <property type="entry name" value="BETA-LACTAMASE FAMILY PROTEIN (AFU_ORTHOLOGUE AFUA_5G07500)"/>
    <property type="match status" value="1"/>
</dbReference>
<feature type="domain" description="Beta-lactamase-related" evidence="1">
    <location>
        <begin position="30"/>
        <end position="394"/>
    </location>
</feature>
<accession>A0AA37M471</accession>
<organism evidence="2 3">
    <name type="scientific">Methylobacterium frigidaeris</name>
    <dbReference type="NCBI Taxonomy" id="2038277"/>
    <lineage>
        <taxon>Bacteria</taxon>
        <taxon>Pseudomonadati</taxon>
        <taxon>Pseudomonadota</taxon>
        <taxon>Alphaproteobacteria</taxon>
        <taxon>Hyphomicrobiales</taxon>
        <taxon>Methylobacteriaceae</taxon>
        <taxon>Methylobacterium</taxon>
    </lineage>
</organism>
<comment type="caution">
    <text evidence="2">The sequence shown here is derived from an EMBL/GenBank/DDBJ whole genome shotgun (WGS) entry which is preliminary data.</text>
</comment>
<proteinExistence type="predicted"/>
<dbReference type="PANTHER" id="PTHR43283">
    <property type="entry name" value="BETA-LACTAMASE-RELATED"/>
    <property type="match status" value="1"/>
</dbReference>
<dbReference type="Proteomes" id="UP001055286">
    <property type="component" value="Unassembled WGS sequence"/>
</dbReference>
<keyword evidence="3" id="KW-1185">Reference proteome</keyword>
<evidence type="ECO:0000313" key="2">
    <source>
        <dbReference type="EMBL" id="GJD62065.1"/>
    </source>
</evidence>
<evidence type="ECO:0000313" key="3">
    <source>
        <dbReference type="Proteomes" id="UP001055286"/>
    </source>
</evidence>
<reference evidence="2" key="1">
    <citation type="journal article" date="2016" name="Front. Microbiol.">
        <title>Genome Sequence of the Piezophilic, Mesophilic Sulfate-Reducing Bacterium Desulfovibrio indicus J2T.</title>
        <authorList>
            <person name="Cao J."/>
            <person name="Maignien L."/>
            <person name="Shao Z."/>
            <person name="Alain K."/>
            <person name="Jebbar M."/>
        </authorList>
    </citation>
    <scope>NUCLEOTIDE SEQUENCE</scope>
    <source>
        <strain evidence="2">JCM 32048</strain>
    </source>
</reference>
<sequence length="404" mass="43448">MGDDLKGAADAVLRRGVDQAPRLTGVTGQRPGLPGVVAMATDRERTLYAGAAGQRGEDAPMTTDTVMAIFSTTKAVTATAVLQLAEEGRLDLDAPASAYVPALDEIQVLEGFAEDGSLRLRPPARPITTRMLLLHTAGFGYDIFNASYARLLRESKRPSVTTGTRASLMTPLLFDPGESWEYGSNIDWAGQVVEAVTGQRLGAVMRERIFSPLGMDSTGFTLTPAMRGRLARMHQRAEDGSLTVVAGFELPQEPEVEMGGHGLYSTAEDYLRFVRMWLNDGAGPHGPVLRPETVAMAATNGLGPTLKIRALPGVKRHLSHDAEFFPGMPKSWGLSFMINDEAAPTGRSAGSLAWAGLANLYFWIDRNAGVGGFWGTQLFPFADPASVANYLDFESAVYASVRPR</sequence>
<dbReference type="InterPro" id="IPR001466">
    <property type="entry name" value="Beta-lactam-related"/>
</dbReference>
<dbReference type="EMBL" id="BPQJ01000008">
    <property type="protein sequence ID" value="GJD62065.1"/>
    <property type="molecule type" value="Genomic_DNA"/>
</dbReference>
<dbReference type="AlphaFoldDB" id="A0AA37M471"/>
<name>A0AA37M471_9HYPH</name>
<gene>
    <name evidence="2" type="ORF">MPEAHAMD_2214</name>
</gene>
<dbReference type="InterPro" id="IPR050789">
    <property type="entry name" value="Diverse_Enzym_Activities"/>
</dbReference>
<dbReference type="RefSeq" id="WP_099898675.1">
    <property type="nucleotide sequence ID" value="NZ_BPQJ01000008.1"/>
</dbReference>
<dbReference type="InterPro" id="IPR012338">
    <property type="entry name" value="Beta-lactam/transpept-like"/>
</dbReference>
<protein>
    <recommendedName>
        <fullName evidence="1">Beta-lactamase-related domain-containing protein</fullName>
    </recommendedName>
</protein>
<dbReference type="SUPFAM" id="SSF56601">
    <property type="entry name" value="beta-lactamase/transpeptidase-like"/>
    <property type="match status" value="1"/>
</dbReference>
<reference evidence="2" key="2">
    <citation type="submission" date="2021-08" db="EMBL/GenBank/DDBJ databases">
        <authorList>
            <person name="Tani A."/>
            <person name="Ola A."/>
            <person name="Ogura Y."/>
            <person name="Katsura K."/>
            <person name="Hayashi T."/>
        </authorList>
    </citation>
    <scope>NUCLEOTIDE SEQUENCE</scope>
    <source>
        <strain evidence="2">JCM 32048</strain>
    </source>
</reference>
<evidence type="ECO:0000259" key="1">
    <source>
        <dbReference type="Pfam" id="PF00144"/>
    </source>
</evidence>
<dbReference type="Pfam" id="PF00144">
    <property type="entry name" value="Beta-lactamase"/>
    <property type="match status" value="1"/>
</dbReference>
<dbReference type="Gene3D" id="3.40.710.10">
    <property type="entry name" value="DD-peptidase/beta-lactamase superfamily"/>
    <property type="match status" value="1"/>
</dbReference>